<reference evidence="1 2" key="1">
    <citation type="submission" date="2019-08" db="EMBL/GenBank/DDBJ databases">
        <title>Whole genome of Aphis craccivora.</title>
        <authorList>
            <person name="Voronova N.V."/>
            <person name="Shulinski R.S."/>
            <person name="Bandarenka Y.V."/>
            <person name="Zhorov D.G."/>
            <person name="Warner D."/>
        </authorList>
    </citation>
    <scope>NUCLEOTIDE SEQUENCE [LARGE SCALE GENOMIC DNA]</scope>
    <source>
        <strain evidence="1">180601</strain>
        <tissue evidence="1">Whole Body</tissue>
    </source>
</reference>
<dbReference type="EMBL" id="VUJU01001253">
    <property type="protein sequence ID" value="KAF0766155.1"/>
    <property type="molecule type" value="Genomic_DNA"/>
</dbReference>
<dbReference type="CDD" id="cd21973">
    <property type="entry name" value="KLF6_7_N-like"/>
    <property type="match status" value="1"/>
</dbReference>
<evidence type="ECO:0000313" key="1">
    <source>
        <dbReference type="EMBL" id="KAF0766155.1"/>
    </source>
</evidence>
<dbReference type="Proteomes" id="UP000478052">
    <property type="component" value="Unassembled WGS sequence"/>
</dbReference>
<organism evidence="1 2">
    <name type="scientific">Aphis craccivora</name>
    <name type="common">Cowpea aphid</name>
    <dbReference type="NCBI Taxonomy" id="307492"/>
    <lineage>
        <taxon>Eukaryota</taxon>
        <taxon>Metazoa</taxon>
        <taxon>Ecdysozoa</taxon>
        <taxon>Arthropoda</taxon>
        <taxon>Hexapoda</taxon>
        <taxon>Insecta</taxon>
        <taxon>Pterygota</taxon>
        <taxon>Neoptera</taxon>
        <taxon>Paraneoptera</taxon>
        <taxon>Hemiptera</taxon>
        <taxon>Sternorrhyncha</taxon>
        <taxon>Aphidomorpha</taxon>
        <taxon>Aphidoidea</taxon>
        <taxon>Aphididae</taxon>
        <taxon>Aphidini</taxon>
        <taxon>Aphis</taxon>
        <taxon>Aphis</taxon>
    </lineage>
</organism>
<gene>
    <name evidence="1" type="ORF">FWK35_00036746</name>
</gene>
<comment type="caution">
    <text evidence="1">The sequence shown here is derived from an EMBL/GenBank/DDBJ whole genome shotgun (WGS) entry which is preliminary data.</text>
</comment>
<protein>
    <submittedName>
        <fullName evidence="1">Uncharacterized protein</fullName>
    </submittedName>
</protein>
<sequence>MDVLPSGNIFRELQDIHDTGYFSAHVSLEDHWQQVIHLHTILKKKKNENFFQKLPKRY</sequence>
<evidence type="ECO:0000313" key="2">
    <source>
        <dbReference type="Proteomes" id="UP000478052"/>
    </source>
</evidence>
<keyword evidence="2" id="KW-1185">Reference proteome</keyword>
<accession>A0A6G0Z674</accession>
<dbReference type="OrthoDB" id="4748970at2759"/>
<proteinExistence type="predicted"/>
<name>A0A6G0Z674_APHCR</name>
<dbReference type="AlphaFoldDB" id="A0A6G0Z674"/>